<dbReference type="RefSeq" id="WP_128121244.1">
    <property type="nucleotide sequence ID" value="NZ_QNTV01000015.1"/>
</dbReference>
<protein>
    <submittedName>
        <fullName evidence="3">Cointegrate resolution protein T</fullName>
    </submittedName>
</protein>
<dbReference type="Pfam" id="PF11740">
    <property type="entry name" value="KfrA_N"/>
    <property type="match status" value="1"/>
</dbReference>
<organism evidence="3 4">
    <name type="scientific">Stutzerimonas zhaodongensis</name>
    <dbReference type="NCBI Taxonomy" id="1176257"/>
    <lineage>
        <taxon>Bacteria</taxon>
        <taxon>Pseudomonadati</taxon>
        <taxon>Pseudomonadota</taxon>
        <taxon>Gammaproteobacteria</taxon>
        <taxon>Pseudomonadales</taxon>
        <taxon>Pseudomonadaceae</taxon>
        <taxon>Stutzerimonas</taxon>
    </lineage>
</organism>
<sequence>MGRGGINKALVQRARHAIQARGGNPSIDAIRVELGNTGSKTTIHRYLKEIEGADGDGSAVPLSLSEQIANLVGQLADQLEADAQAVLAEEREQLTRERLDYQNKTRQAESRLQVLENQFAQLAEQHQIVQKALLQEQHQRHQVELENARLMQAAGDQQARLHDRDSQIRSLEDKHQHARDALDHYRQASKDQRDQEQRRHESRVQQTQMELRQLQQTLIIKQDELTQLNRDNARLIAEAVQQQRSNRALQQQLNQKIKAYEAAQIRLETLGSVNEMLEQRHQALQDKVAMHDEASTLQEEQTQAMRSELIEAIAKLKVFEIMPSLTSDGESTT</sequence>
<gene>
    <name evidence="3" type="ORF">DQ403_17065</name>
</gene>
<feature type="region of interest" description="Disordered" evidence="1">
    <location>
        <begin position="154"/>
        <end position="206"/>
    </location>
</feature>
<dbReference type="EMBL" id="QNTV01000015">
    <property type="protein sequence ID" value="RBA54695.1"/>
    <property type="molecule type" value="Genomic_DNA"/>
</dbReference>
<feature type="domain" description="KfrA N-terminal DNA-binding" evidence="2">
    <location>
        <begin position="8"/>
        <end position="118"/>
    </location>
</feature>
<evidence type="ECO:0000259" key="2">
    <source>
        <dbReference type="Pfam" id="PF11740"/>
    </source>
</evidence>
<evidence type="ECO:0000256" key="1">
    <source>
        <dbReference type="SAM" id="MobiDB-lite"/>
    </source>
</evidence>
<dbReference type="InterPro" id="IPR021104">
    <property type="entry name" value="KfrA_DNA-bd_N"/>
</dbReference>
<dbReference type="AlphaFoldDB" id="A0A365PRC7"/>
<evidence type="ECO:0000313" key="3">
    <source>
        <dbReference type="EMBL" id="RBA54695.1"/>
    </source>
</evidence>
<dbReference type="Proteomes" id="UP000252554">
    <property type="component" value="Unassembled WGS sequence"/>
</dbReference>
<name>A0A365PRC7_9GAMM</name>
<comment type="caution">
    <text evidence="3">The sequence shown here is derived from an EMBL/GenBank/DDBJ whole genome shotgun (WGS) entry which is preliminary data.</text>
</comment>
<feature type="compositionally biased region" description="Basic and acidic residues" evidence="1">
    <location>
        <begin position="159"/>
        <end position="203"/>
    </location>
</feature>
<proteinExistence type="predicted"/>
<accession>A0A365PRC7</accession>
<reference evidence="3 4" key="1">
    <citation type="submission" date="2018-06" db="EMBL/GenBank/DDBJ databases">
        <title>Whole genome sequencing of four bacterial strains from South Shetland trench revealing bio-synthetic gene clusters.</title>
        <authorList>
            <person name="Abdel-Mageed W.M."/>
            <person name="Lehri B."/>
            <person name="Jarmusch S.A."/>
            <person name="Miranda K."/>
            <person name="Goodfellow M."/>
            <person name="Jaspars M."/>
            <person name="Karlyshev A.V."/>
        </authorList>
    </citation>
    <scope>NUCLEOTIDE SEQUENCE [LARGE SCALE GENOMIC DNA]</scope>
    <source>
        <strain evidence="3 4">SST2</strain>
    </source>
</reference>
<evidence type="ECO:0000313" key="4">
    <source>
        <dbReference type="Proteomes" id="UP000252554"/>
    </source>
</evidence>